<feature type="transmembrane region" description="Helical" evidence="1">
    <location>
        <begin position="57"/>
        <end position="82"/>
    </location>
</feature>
<dbReference type="Pfam" id="PF14342">
    <property type="entry name" value="DUF4396"/>
    <property type="match status" value="1"/>
</dbReference>
<sequence length="284" mass="31375">MLCRWAMPDASPPDVLSCSRRHLGRLPHLVAEFVTSAATDIASSALERTEMSVQPTWLVMLSWAVLFVGLASTAVVAVDQFVFGYRQPVKVMEIVWPATALYLGPAAVLAYRKWGRPQSPRWLDRHGNPPRRSRHAPTIIQTYHCATHCTLGVIIATPITYGVGLEISGSTLWPEVVGDYVGAVAIGVAFRYSAEAHTGGRRAWAAMRKFLRSDLLTVSVFELALLGWLALMHFFVFHETLRAGSPVFWLIIQVGLIIGFFAAWPPTSLLIRRGVKTELLGTPQ</sequence>
<feature type="transmembrane region" description="Helical" evidence="1">
    <location>
        <begin position="247"/>
        <end position="264"/>
    </location>
</feature>
<keyword evidence="1" id="KW-0812">Transmembrane</keyword>
<dbReference type="InterPro" id="IPR025509">
    <property type="entry name" value="DUF4396"/>
</dbReference>
<feature type="transmembrane region" description="Helical" evidence="1">
    <location>
        <begin position="215"/>
        <end position="235"/>
    </location>
</feature>
<dbReference type="Proteomes" id="UP001290101">
    <property type="component" value="Unassembled WGS sequence"/>
</dbReference>
<accession>A0ABU5J9C6</accession>
<reference evidence="3 4" key="1">
    <citation type="submission" date="2023-12" db="EMBL/GenBank/DDBJ databases">
        <title>Micromonospora sp. nov., isolated from Atacama Desert.</title>
        <authorList>
            <person name="Carro L."/>
            <person name="Golinska P."/>
            <person name="Klenk H.-P."/>
            <person name="Goodfellow M."/>
        </authorList>
    </citation>
    <scope>NUCLEOTIDE SEQUENCE [LARGE SCALE GENOMIC DNA]</scope>
    <source>
        <strain evidence="3 4">4G53</strain>
    </source>
</reference>
<keyword evidence="1" id="KW-1133">Transmembrane helix</keyword>
<proteinExistence type="predicted"/>
<evidence type="ECO:0000313" key="3">
    <source>
        <dbReference type="EMBL" id="MDZ5489182.1"/>
    </source>
</evidence>
<dbReference type="RefSeq" id="WP_322439620.1">
    <property type="nucleotide sequence ID" value="NZ_JAXOTQ010000006.1"/>
</dbReference>
<evidence type="ECO:0000313" key="4">
    <source>
        <dbReference type="Proteomes" id="UP001290101"/>
    </source>
</evidence>
<evidence type="ECO:0000259" key="2">
    <source>
        <dbReference type="Pfam" id="PF14342"/>
    </source>
</evidence>
<name>A0ABU5J9C6_9ACTN</name>
<evidence type="ECO:0000256" key="1">
    <source>
        <dbReference type="SAM" id="Phobius"/>
    </source>
</evidence>
<keyword evidence="1" id="KW-0472">Membrane</keyword>
<organism evidence="3 4">
    <name type="scientific">Micromonospora sicca</name>
    <dbReference type="NCBI Taxonomy" id="2202420"/>
    <lineage>
        <taxon>Bacteria</taxon>
        <taxon>Bacillati</taxon>
        <taxon>Actinomycetota</taxon>
        <taxon>Actinomycetes</taxon>
        <taxon>Micromonosporales</taxon>
        <taxon>Micromonosporaceae</taxon>
        <taxon>Micromonospora</taxon>
    </lineage>
</organism>
<feature type="transmembrane region" description="Helical" evidence="1">
    <location>
        <begin position="94"/>
        <end position="111"/>
    </location>
</feature>
<keyword evidence="4" id="KW-1185">Reference proteome</keyword>
<protein>
    <submittedName>
        <fullName evidence="3">DUF4396 domain-containing protein</fullName>
    </submittedName>
</protein>
<comment type="caution">
    <text evidence="3">The sequence shown here is derived from an EMBL/GenBank/DDBJ whole genome shotgun (WGS) entry which is preliminary data.</text>
</comment>
<dbReference type="EMBL" id="JAXOTQ010000006">
    <property type="protein sequence ID" value="MDZ5489182.1"/>
    <property type="molecule type" value="Genomic_DNA"/>
</dbReference>
<gene>
    <name evidence="3" type="ORF">U2F25_06830</name>
</gene>
<feature type="domain" description="DUF4396" evidence="2">
    <location>
        <begin position="138"/>
        <end position="276"/>
    </location>
</feature>